<dbReference type="STRING" id="474950.SAMN05421771_3596"/>
<dbReference type="GO" id="GO:0008477">
    <property type="term" value="F:purine nucleosidase activity"/>
    <property type="evidence" value="ECO:0007669"/>
    <property type="project" value="TreeGrafter"/>
</dbReference>
<dbReference type="InterPro" id="IPR023186">
    <property type="entry name" value="IUNH"/>
</dbReference>
<feature type="signal peptide" evidence="3">
    <location>
        <begin position="1"/>
        <end position="28"/>
    </location>
</feature>
<evidence type="ECO:0000256" key="3">
    <source>
        <dbReference type="SAM" id="SignalP"/>
    </source>
</evidence>
<keyword evidence="2" id="KW-0326">Glycosidase</keyword>
<evidence type="ECO:0000256" key="2">
    <source>
        <dbReference type="ARBA" id="ARBA00023295"/>
    </source>
</evidence>
<sequence>MTRSTLQKFSLVTSTVVASCLSMGGLQAQIQTPAAAPRLVIADQDTSGPGGSDMASLLVLLQSPQVHVLGVTVVTGDMWRDEEVAHALRLLETVGRTDVKVYPGAAFPLVRTQEWTRLNADLNGKVTWMGAWRESRHVAWDEVPPLDEGAPVTHAAEEDAAHFMVRMVHEYPHQVTIYACGPLTNVALAQRLDPHFAELAKELLVMGGSLSPKTEAREWYNLPRHEFNFWFDPEAASIVLNAPWPKITVTTVDASIQTKLSGVLEALKGATSPAAQYLVRYAKHTGTSDFAWDELAAAAWLDPAIILHERQVYMDVNLVRGPGYGDTLTWSDYDKPVLSHRLVHAQMDVDAPKLEVDLKNLLMAPAPNAKSPRALPVK</sequence>
<evidence type="ECO:0000259" key="4">
    <source>
        <dbReference type="Pfam" id="PF01156"/>
    </source>
</evidence>
<dbReference type="PANTHER" id="PTHR12304">
    <property type="entry name" value="INOSINE-URIDINE PREFERRING NUCLEOSIDE HYDROLASE"/>
    <property type="match status" value="1"/>
</dbReference>
<reference evidence="5 6" key="1">
    <citation type="submission" date="2016-10" db="EMBL/GenBank/DDBJ databases">
        <authorList>
            <person name="de Groot N.N."/>
        </authorList>
    </citation>
    <scope>NUCLEOTIDE SEQUENCE [LARGE SCALE GENOMIC DNA]</scope>
    <source>
        <strain evidence="5 6">DSM 21001</strain>
    </source>
</reference>
<feature type="chain" id="PRO_5011590359" evidence="3">
    <location>
        <begin position="29"/>
        <end position="378"/>
    </location>
</feature>
<protein>
    <submittedName>
        <fullName evidence="5">Inosine-uridine nucleoside N-ribohydrolase</fullName>
    </submittedName>
</protein>
<dbReference type="AlphaFoldDB" id="A0A1I6MT64"/>
<gene>
    <name evidence="5" type="ORF">SAMN05421771_3596</name>
</gene>
<dbReference type="PROSITE" id="PS51257">
    <property type="entry name" value="PROKAR_LIPOPROTEIN"/>
    <property type="match status" value="1"/>
</dbReference>
<dbReference type="Proteomes" id="UP000199024">
    <property type="component" value="Unassembled WGS sequence"/>
</dbReference>
<evidence type="ECO:0000313" key="6">
    <source>
        <dbReference type="Proteomes" id="UP000199024"/>
    </source>
</evidence>
<dbReference type="GO" id="GO:0006152">
    <property type="term" value="P:purine nucleoside catabolic process"/>
    <property type="evidence" value="ECO:0007669"/>
    <property type="project" value="TreeGrafter"/>
</dbReference>
<accession>A0A1I6MT64</accession>
<dbReference type="RefSeq" id="WP_245781947.1">
    <property type="nucleotide sequence ID" value="NZ_FOZL01000001.1"/>
</dbReference>
<dbReference type="SUPFAM" id="SSF53590">
    <property type="entry name" value="Nucleoside hydrolase"/>
    <property type="match status" value="1"/>
</dbReference>
<name>A0A1I6MT64_9BACT</name>
<dbReference type="Gene3D" id="3.90.245.10">
    <property type="entry name" value="Ribonucleoside hydrolase-like"/>
    <property type="match status" value="1"/>
</dbReference>
<dbReference type="Pfam" id="PF01156">
    <property type="entry name" value="IU_nuc_hydro"/>
    <property type="match status" value="1"/>
</dbReference>
<organism evidence="5 6">
    <name type="scientific">Granulicella pectinivorans</name>
    <dbReference type="NCBI Taxonomy" id="474950"/>
    <lineage>
        <taxon>Bacteria</taxon>
        <taxon>Pseudomonadati</taxon>
        <taxon>Acidobacteriota</taxon>
        <taxon>Terriglobia</taxon>
        <taxon>Terriglobales</taxon>
        <taxon>Acidobacteriaceae</taxon>
        <taxon>Granulicella</taxon>
    </lineage>
</organism>
<dbReference type="EMBL" id="FOZL01000001">
    <property type="protein sequence ID" value="SFS18910.1"/>
    <property type="molecule type" value="Genomic_DNA"/>
</dbReference>
<dbReference type="InterPro" id="IPR001910">
    <property type="entry name" value="Inosine/uridine_hydrolase_dom"/>
</dbReference>
<feature type="domain" description="Inosine/uridine-preferring nucleoside hydrolase" evidence="4">
    <location>
        <begin position="40"/>
        <end position="333"/>
    </location>
</feature>
<dbReference type="GO" id="GO:0005829">
    <property type="term" value="C:cytosol"/>
    <property type="evidence" value="ECO:0007669"/>
    <property type="project" value="TreeGrafter"/>
</dbReference>
<dbReference type="PANTHER" id="PTHR12304:SF4">
    <property type="entry name" value="URIDINE NUCLEOSIDASE"/>
    <property type="match status" value="1"/>
</dbReference>
<keyword evidence="3" id="KW-0732">Signal</keyword>
<keyword evidence="6" id="KW-1185">Reference proteome</keyword>
<evidence type="ECO:0000313" key="5">
    <source>
        <dbReference type="EMBL" id="SFS18910.1"/>
    </source>
</evidence>
<evidence type="ECO:0000256" key="1">
    <source>
        <dbReference type="ARBA" id="ARBA00022801"/>
    </source>
</evidence>
<keyword evidence="1 5" id="KW-0378">Hydrolase</keyword>
<dbReference type="InterPro" id="IPR036452">
    <property type="entry name" value="Ribo_hydro-like"/>
</dbReference>
<proteinExistence type="predicted"/>